<feature type="non-terminal residue" evidence="1">
    <location>
        <position position="1"/>
    </location>
</feature>
<evidence type="ECO:0000313" key="1">
    <source>
        <dbReference type="EMBL" id="CEP08640.1"/>
    </source>
</evidence>
<dbReference type="EMBL" id="LN719816">
    <property type="protein sequence ID" value="CEP08640.1"/>
    <property type="molecule type" value="Genomic_DNA"/>
</dbReference>
<dbReference type="STRING" id="35722.A0A0B7MZF0"/>
<proteinExistence type="predicted"/>
<dbReference type="SUPFAM" id="SSF56672">
    <property type="entry name" value="DNA/RNA polymerases"/>
    <property type="match status" value="1"/>
</dbReference>
<dbReference type="Proteomes" id="UP000054107">
    <property type="component" value="Unassembled WGS sequence"/>
</dbReference>
<keyword evidence="2" id="KW-1185">Reference proteome</keyword>
<organism evidence="1 2">
    <name type="scientific">Parasitella parasitica</name>
    <dbReference type="NCBI Taxonomy" id="35722"/>
    <lineage>
        <taxon>Eukaryota</taxon>
        <taxon>Fungi</taxon>
        <taxon>Fungi incertae sedis</taxon>
        <taxon>Mucoromycota</taxon>
        <taxon>Mucoromycotina</taxon>
        <taxon>Mucoromycetes</taxon>
        <taxon>Mucorales</taxon>
        <taxon>Mucorineae</taxon>
        <taxon>Mucoraceae</taxon>
        <taxon>Parasitella</taxon>
    </lineage>
</organism>
<reference evidence="1 2" key="1">
    <citation type="submission" date="2014-09" db="EMBL/GenBank/DDBJ databases">
        <authorList>
            <person name="Ellenberger Sabrina"/>
        </authorList>
    </citation>
    <scope>NUCLEOTIDE SEQUENCE [LARGE SCALE GENOMIC DNA]</scope>
    <source>
        <strain evidence="1 2">CBS 412.66</strain>
    </source>
</reference>
<sequence>IPFVTNNHNAILKLAGKNNTVNRLGRTEPIEIKYNGKSSIHTFEIIEFDDNDQTDVILGYEILPKLGIALTGVAHNFDDAVVFDDSINDEVIPNNSPAGTAEEQERFMSEIKPLLDENQAIPKHSFCTVPESVIHLNTVEVETKIQEQIETWIKNGTIEKAPANTKWNSPLTLAAKKDNQGNKSDTNKRVCLDTRALNNILVDDDVQSLPHIPDIFHKLA</sequence>
<feature type="non-terminal residue" evidence="1">
    <location>
        <position position="220"/>
    </location>
</feature>
<evidence type="ECO:0000313" key="2">
    <source>
        <dbReference type="Proteomes" id="UP000054107"/>
    </source>
</evidence>
<dbReference type="AlphaFoldDB" id="A0A0B7MZF0"/>
<name>A0A0B7MZF0_9FUNG</name>
<dbReference type="InterPro" id="IPR043502">
    <property type="entry name" value="DNA/RNA_pol_sf"/>
</dbReference>
<protein>
    <submittedName>
        <fullName evidence="1">Uncharacterized protein</fullName>
    </submittedName>
</protein>
<dbReference type="OrthoDB" id="2268828at2759"/>
<dbReference type="Gene3D" id="3.10.10.10">
    <property type="entry name" value="HIV Type 1 Reverse Transcriptase, subunit A, domain 1"/>
    <property type="match status" value="1"/>
</dbReference>
<accession>A0A0B7MZF0</accession>
<gene>
    <name evidence="1" type="primary">PARPA_01981.1 scaffold 1960</name>
</gene>